<name>A0A4S2HA38_9PROT</name>
<dbReference type="EMBL" id="SRXV01000002">
    <property type="protein sequence ID" value="TGY92770.1"/>
    <property type="molecule type" value="Genomic_DNA"/>
</dbReference>
<sequence length="146" mass="15716">MSELAANTPLERAEALLRLTRRLTELLDAETACFDAKKPQDAIPMQTEKLQLANIYRRETMLAAKDNSRLAGVGDALKNELRSATETFEAAVRRNGAAVEAMKVLTEGVVKAIADAAARQKREEAGYGPGAQQSGRIGSMALNQSA</sequence>
<feature type="region of interest" description="Disordered" evidence="1">
    <location>
        <begin position="121"/>
        <end position="146"/>
    </location>
</feature>
<organism evidence="2 3">
    <name type="scientific">Marinicauda pacifica</name>
    <dbReference type="NCBI Taxonomy" id="1133559"/>
    <lineage>
        <taxon>Bacteria</taxon>
        <taxon>Pseudomonadati</taxon>
        <taxon>Pseudomonadota</taxon>
        <taxon>Alphaproteobacteria</taxon>
        <taxon>Maricaulales</taxon>
        <taxon>Maricaulaceae</taxon>
        <taxon>Marinicauda</taxon>
    </lineage>
</organism>
<keyword evidence="3" id="KW-1185">Reference proteome</keyword>
<accession>A0A4S2HA38</accession>
<evidence type="ECO:0000313" key="3">
    <source>
        <dbReference type="Proteomes" id="UP000305451"/>
    </source>
</evidence>
<keyword evidence="2" id="KW-0969">Cilium</keyword>
<dbReference type="RefSeq" id="WP_135944254.1">
    <property type="nucleotide sequence ID" value="NZ_BMEI01000002.1"/>
</dbReference>
<keyword evidence="2" id="KW-0966">Cell projection</keyword>
<evidence type="ECO:0000256" key="1">
    <source>
        <dbReference type="SAM" id="MobiDB-lite"/>
    </source>
</evidence>
<protein>
    <submittedName>
        <fullName evidence="2">Flagellar basal-body protein FlbY</fullName>
    </submittedName>
</protein>
<feature type="compositionally biased region" description="Polar residues" evidence="1">
    <location>
        <begin position="131"/>
        <end position="146"/>
    </location>
</feature>
<proteinExistence type="predicted"/>
<evidence type="ECO:0000313" key="2">
    <source>
        <dbReference type="EMBL" id="TGY92770.1"/>
    </source>
</evidence>
<keyword evidence="2" id="KW-0282">Flagellum</keyword>
<comment type="caution">
    <text evidence="2">The sequence shown here is derived from an EMBL/GenBank/DDBJ whole genome shotgun (WGS) entry which is preliminary data.</text>
</comment>
<dbReference type="AlphaFoldDB" id="A0A4S2HA38"/>
<dbReference type="Proteomes" id="UP000305451">
    <property type="component" value="Unassembled WGS sequence"/>
</dbReference>
<reference evidence="2 3" key="1">
    <citation type="journal article" date="2013" name="Int. J. Syst. Evol. Microbiol.">
        <title>Marinicauda pacifica gen. nov., sp. nov., a prosthecate alphaproteobacterium of the family Hyphomonadaceae isolated from deep seawater.</title>
        <authorList>
            <person name="Zhang X.Y."/>
            <person name="Li G.W."/>
            <person name="Wang C.S."/>
            <person name="Zhang Y.J."/>
            <person name="Xu X.W."/>
            <person name="Li H."/>
            <person name="Liu A."/>
            <person name="Liu C."/>
            <person name="Xie B.B."/>
            <person name="Qin Q.L."/>
            <person name="Xu Z."/>
            <person name="Chen X.L."/>
            <person name="Zhou B.C."/>
            <person name="Zhang Y.Z."/>
        </authorList>
    </citation>
    <scope>NUCLEOTIDE SEQUENCE [LARGE SCALE GENOMIC DNA]</scope>
    <source>
        <strain evidence="2 3">P-1 km-3</strain>
    </source>
</reference>
<dbReference type="OrthoDB" id="7632623at2"/>
<gene>
    <name evidence="2" type="ORF">E5162_06755</name>
</gene>